<organism evidence="6 7">
    <name type="scientific">Neorhodopirellula pilleata</name>
    <dbReference type="NCBI Taxonomy" id="2714738"/>
    <lineage>
        <taxon>Bacteria</taxon>
        <taxon>Pseudomonadati</taxon>
        <taxon>Planctomycetota</taxon>
        <taxon>Planctomycetia</taxon>
        <taxon>Pirellulales</taxon>
        <taxon>Pirellulaceae</taxon>
        <taxon>Neorhodopirellula</taxon>
    </lineage>
</organism>
<dbReference type="SUPFAM" id="SSF103473">
    <property type="entry name" value="MFS general substrate transporter"/>
    <property type="match status" value="2"/>
</dbReference>
<gene>
    <name evidence="6" type="ORF">Pla100_42090</name>
</gene>
<comment type="caution">
    <text evidence="6">The sequence shown here is derived from an EMBL/GenBank/DDBJ whole genome shotgun (WGS) entry which is preliminary data.</text>
</comment>
<evidence type="ECO:0000259" key="5">
    <source>
        <dbReference type="PROSITE" id="PS50850"/>
    </source>
</evidence>
<name>A0A5C6A3C4_9BACT</name>
<keyword evidence="7" id="KW-1185">Reference proteome</keyword>
<evidence type="ECO:0000256" key="1">
    <source>
        <dbReference type="ARBA" id="ARBA00022692"/>
    </source>
</evidence>
<evidence type="ECO:0000256" key="3">
    <source>
        <dbReference type="ARBA" id="ARBA00023136"/>
    </source>
</evidence>
<dbReference type="EMBL" id="SJPM01000009">
    <property type="protein sequence ID" value="TWT93691.1"/>
    <property type="molecule type" value="Genomic_DNA"/>
</dbReference>
<dbReference type="PANTHER" id="PTHR23526">
    <property type="entry name" value="INTEGRAL MEMBRANE TRANSPORT PROTEIN-RELATED"/>
    <property type="match status" value="1"/>
</dbReference>
<feature type="transmembrane region" description="Helical" evidence="4">
    <location>
        <begin position="177"/>
        <end position="200"/>
    </location>
</feature>
<keyword evidence="3 4" id="KW-0472">Membrane</keyword>
<feature type="transmembrane region" description="Helical" evidence="4">
    <location>
        <begin position="340"/>
        <end position="364"/>
    </location>
</feature>
<keyword evidence="1 4" id="KW-0812">Transmembrane</keyword>
<feature type="domain" description="Major facilitator superfamily (MFS) profile" evidence="5">
    <location>
        <begin position="245"/>
        <end position="463"/>
    </location>
</feature>
<dbReference type="CDD" id="cd06174">
    <property type="entry name" value="MFS"/>
    <property type="match status" value="1"/>
</dbReference>
<dbReference type="InterPro" id="IPR011701">
    <property type="entry name" value="MFS"/>
</dbReference>
<dbReference type="GO" id="GO:0022857">
    <property type="term" value="F:transmembrane transporter activity"/>
    <property type="evidence" value="ECO:0007669"/>
    <property type="project" value="InterPro"/>
</dbReference>
<feature type="transmembrane region" description="Helical" evidence="4">
    <location>
        <begin position="317"/>
        <end position="334"/>
    </location>
</feature>
<protein>
    <submittedName>
        <fullName evidence="6">Major Facilitator Superfamily protein</fullName>
    </submittedName>
</protein>
<dbReference type="PROSITE" id="PS50850">
    <property type="entry name" value="MFS"/>
    <property type="match status" value="1"/>
</dbReference>
<feature type="transmembrane region" description="Helical" evidence="4">
    <location>
        <begin position="254"/>
        <end position="275"/>
    </location>
</feature>
<dbReference type="InterPro" id="IPR020846">
    <property type="entry name" value="MFS_dom"/>
</dbReference>
<feature type="transmembrane region" description="Helical" evidence="4">
    <location>
        <begin position="287"/>
        <end position="305"/>
    </location>
</feature>
<dbReference type="Gene3D" id="1.20.1250.20">
    <property type="entry name" value="MFS general substrate transporter like domains"/>
    <property type="match status" value="2"/>
</dbReference>
<dbReference type="PANTHER" id="PTHR23526:SF2">
    <property type="entry name" value="MAJOR FACILITATOR SUPERFAMILY (MFS) PROFILE DOMAIN-CONTAINING PROTEIN"/>
    <property type="match status" value="1"/>
</dbReference>
<evidence type="ECO:0000313" key="7">
    <source>
        <dbReference type="Proteomes" id="UP000316213"/>
    </source>
</evidence>
<feature type="transmembrane region" description="Helical" evidence="4">
    <location>
        <begin position="410"/>
        <end position="432"/>
    </location>
</feature>
<evidence type="ECO:0000256" key="4">
    <source>
        <dbReference type="SAM" id="Phobius"/>
    </source>
</evidence>
<keyword evidence="2 4" id="KW-1133">Transmembrane helix</keyword>
<dbReference type="Proteomes" id="UP000316213">
    <property type="component" value="Unassembled WGS sequence"/>
</dbReference>
<feature type="transmembrane region" description="Helical" evidence="4">
    <location>
        <begin position="110"/>
        <end position="132"/>
    </location>
</feature>
<feature type="transmembrane region" description="Helical" evidence="4">
    <location>
        <begin position="23"/>
        <end position="44"/>
    </location>
</feature>
<reference evidence="6 7" key="1">
    <citation type="submission" date="2019-02" db="EMBL/GenBank/DDBJ databases">
        <title>Deep-cultivation of Planctomycetes and their phenomic and genomic characterization uncovers novel biology.</title>
        <authorList>
            <person name="Wiegand S."/>
            <person name="Jogler M."/>
            <person name="Boedeker C."/>
            <person name="Pinto D."/>
            <person name="Vollmers J."/>
            <person name="Rivas-Marin E."/>
            <person name="Kohn T."/>
            <person name="Peeters S.H."/>
            <person name="Heuer A."/>
            <person name="Rast P."/>
            <person name="Oberbeckmann S."/>
            <person name="Bunk B."/>
            <person name="Jeske O."/>
            <person name="Meyerdierks A."/>
            <person name="Storesund J.E."/>
            <person name="Kallscheuer N."/>
            <person name="Luecker S."/>
            <person name="Lage O.M."/>
            <person name="Pohl T."/>
            <person name="Merkel B.J."/>
            <person name="Hornburger P."/>
            <person name="Mueller R.-W."/>
            <person name="Bruemmer F."/>
            <person name="Labrenz M."/>
            <person name="Spormann A.M."/>
            <person name="Op Den Camp H."/>
            <person name="Overmann J."/>
            <person name="Amann R."/>
            <person name="Jetten M.S.M."/>
            <person name="Mascher T."/>
            <person name="Medema M.H."/>
            <person name="Devos D.P."/>
            <person name="Kaster A.-K."/>
            <person name="Ovreas L."/>
            <person name="Rohde M."/>
            <person name="Galperin M.Y."/>
            <person name="Jogler C."/>
        </authorList>
    </citation>
    <scope>NUCLEOTIDE SEQUENCE [LARGE SCALE GENOMIC DNA]</scope>
    <source>
        <strain evidence="6 7">Pla100</strain>
    </source>
</reference>
<feature type="transmembrane region" description="Helical" evidence="4">
    <location>
        <begin position="82"/>
        <end position="104"/>
    </location>
</feature>
<feature type="transmembrane region" description="Helical" evidence="4">
    <location>
        <begin position="376"/>
        <end position="398"/>
    </location>
</feature>
<sequence>MTAQHSPETTTLNRNLTRSMGDAACFGGMVGCGESYLPAFALAVGMSDTAAGLVGSVPLFVGGILQLVSPTGIRWIGGLRRWVVAGATLQALAFIPLIVAAWVGELSLGMILLIASLYWATGLATGPAWNTWVEEIVPSGIRVRFFSRRSRLQQVCTFGGLVAAGVTLHVASQYGRALWGFTAIFVAATGLRLASAWFLFQHPRDQAESNGSSTAANGQLAGEDLAIVARPAAINESNHPLRDSAFRNRAAGRLLAYLVLMQVFIQISGPFFTPFMLTHLQFTYGEFVWLTSIAFVSKVLSIAFWGRTAEKFGADRLLWMGGIGLIPLSSFWIFSSDLVYLTFVQIIAGIAWAAYELGFFLSFFDLLPRARRTKLLTIYNFANTAAICLGAVLGAAIFNRLGADEVAYDWLFGLSAVGRLLCLAVLAGTPLPHHAVRTIALRILSVRVNSGSITSPVVAGGDD</sequence>
<accession>A0A5C6A3C4</accession>
<dbReference type="InterPro" id="IPR036259">
    <property type="entry name" value="MFS_trans_sf"/>
</dbReference>
<dbReference type="Pfam" id="PF07690">
    <property type="entry name" value="MFS_1"/>
    <property type="match status" value="1"/>
</dbReference>
<dbReference type="AlphaFoldDB" id="A0A5C6A3C4"/>
<feature type="transmembrane region" description="Helical" evidence="4">
    <location>
        <begin position="152"/>
        <end position="171"/>
    </location>
</feature>
<evidence type="ECO:0000256" key="2">
    <source>
        <dbReference type="ARBA" id="ARBA00022989"/>
    </source>
</evidence>
<dbReference type="RefSeq" id="WP_231603279.1">
    <property type="nucleotide sequence ID" value="NZ_SJPM01000009.1"/>
</dbReference>
<feature type="transmembrane region" description="Helical" evidence="4">
    <location>
        <begin position="50"/>
        <end position="70"/>
    </location>
</feature>
<dbReference type="InterPro" id="IPR052528">
    <property type="entry name" value="Sugar_transport-like"/>
</dbReference>
<proteinExistence type="predicted"/>
<evidence type="ECO:0000313" key="6">
    <source>
        <dbReference type="EMBL" id="TWT93691.1"/>
    </source>
</evidence>